<evidence type="ECO:0000256" key="6">
    <source>
        <dbReference type="ARBA" id="ARBA00023040"/>
    </source>
</evidence>
<evidence type="ECO:0000256" key="9">
    <source>
        <dbReference type="ARBA" id="ARBA00023180"/>
    </source>
</evidence>
<comment type="caution">
    <text evidence="14">The sequence shown here is derived from an EMBL/GenBank/DDBJ whole genome shotgun (WGS) entry which is preliminary data.</text>
</comment>
<sequence>MNPDDGPCFSRHVGGAGTMLRVLGAARKREVKATQNLSIIVLFFIICWVPLYTINFIEAMCQSCHVNQTVTNMGIILSHLNSAGNPLLYAYHLRDFRAALKHFLCGLLGPGGGEETANGGQSTRPQFGSQSAIQPRTSRQGSVLSLGTISSRHNRNIFAGDKFRHVCSDSTITRETCLSLATPVASALNGMCKAATLPMTAGNAMWTLAEVSSGHEEERSTLGDDDDKRAGARRRRTVSADGDSGMINCAYIGDVSLYVDDGSTAIVDDEVFVEPCSPSAEDGRTISPAETNDARVQKLSVGNGNVQLCGGGSGVKLSPLKLVGEFFSGIAGEESSAGSNTSLMCEGEAQLAASKQSPSAH</sequence>
<dbReference type="PANTHER" id="PTHR24246">
    <property type="entry name" value="OLFACTORY RECEPTOR AND ADENOSINE RECEPTOR"/>
    <property type="match status" value="1"/>
</dbReference>
<keyword evidence="3" id="KW-1003">Cell membrane</keyword>
<dbReference type="PRINTS" id="PR00237">
    <property type="entry name" value="GPCRRHODOPSN"/>
</dbReference>
<evidence type="ECO:0000256" key="7">
    <source>
        <dbReference type="ARBA" id="ARBA00023136"/>
    </source>
</evidence>
<keyword evidence="5 12" id="KW-1133">Transmembrane helix</keyword>
<keyword evidence="15" id="KW-1185">Reference proteome</keyword>
<evidence type="ECO:0000256" key="8">
    <source>
        <dbReference type="ARBA" id="ARBA00023170"/>
    </source>
</evidence>
<name>A0ABQ9HH62_9NEOP</name>
<organism evidence="14 15">
    <name type="scientific">Dryococelus australis</name>
    <dbReference type="NCBI Taxonomy" id="614101"/>
    <lineage>
        <taxon>Eukaryota</taxon>
        <taxon>Metazoa</taxon>
        <taxon>Ecdysozoa</taxon>
        <taxon>Arthropoda</taxon>
        <taxon>Hexapoda</taxon>
        <taxon>Insecta</taxon>
        <taxon>Pterygota</taxon>
        <taxon>Neoptera</taxon>
        <taxon>Polyneoptera</taxon>
        <taxon>Phasmatodea</taxon>
        <taxon>Verophasmatodea</taxon>
        <taxon>Anareolatae</taxon>
        <taxon>Phasmatidae</taxon>
        <taxon>Eurycanthinae</taxon>
        <taxon>Dryococelus</taxon>
    </lineage>
</organism>
<evidence type="ECO:0000313" key="15">
    <source>
        <dbReference type="Proteomes" id="UP001159363"/>
    </source>
</evidence>
<comment type="subcellular location">
    <subcellularLocation>
        <location evidence="1">Cell membrane</location>
        <topology evidence="1">Multi-pass membrane protein</topology>
    </subcellularLocation>
</comment>
<feature type="compositionally biased region" description="Polar residues" evidence="11">
    <location>
        <begin position="121"/>
        <end position="141"/>
    </location>
</feature>
<protein>
    <recommendedName>
        <fullName evidence="13">G-protein coupled receptors family 1 profile domain-containing protein</fullName>
    </recommendedName>
</protein>
<evidence type="ECO:0000256" key="10">
    <source>
        <dbReference type="ARBA" id="ARBA00023224"/>
    </source>
</evidence>
<reference evidence="14 15" key="1">
    <citation type="submission" date="2023-02" db="EMBL/GenBank/DDBJ databases">
        <title>LHISI_Scaffold_Assembly.</title>
        <authorList>
            <person name="Stuart O.P."/>
            <person name="Cleave R."/>
            <person name="Magrath M.J.L."/>
            <person name="Mikheyev A.S."/>
        </authorList>
    </citation>
    <scope>NUCLEOTIDE SEQUENCE [LARGE SCALE GENOMIC DNA]</scope>
    <source>
        <strain evidence="14">Daus_M_001</strain>
        <tissue evidence="14">Leg muscle</tissue>
    </source>
</reference>
<dbReference type="InterPro" id="IPR017452">
    <property type="entry name" value="GPCR_Rhodpsn_7TM"/>
</dbReference>
<evidence type="ECO:0000256" key="1">
    <source>
        <dbReference type="ARBA" id="ARBA00004651"/>
    </source>
</evidence>
<feature type="compositionally biased region" description="Basic and acidic residues" evidence="11">
    <location>
        <begin position="213"/>
        <end position="230"/>
    </location>
</feature>
<keyword evidence="8" id="KW-0675">Receptor</keyword>
<dbReference type="InterPro" id="IPR000276">
    <property type="entry name" value="GPCR_Rhodpsn"/>
</dbReference>
<dbReference type="SUPFAM" id="SSF81321">
    <property type="entry name" value="Family A G protein-coupled receptor-like"/>
    <property type="match status" value="1"/>
</dbReference>
<proteinExistence type="inferred from homology"/>
<evidence type="ECO:0000256" key="11">
    <source>
        <dbReference type="SAM" id="MobiDB-lite"/>
    </source>
</evidence>
<keyword evidence="9" id="KW-0325">Glycoprotein</keyword>
<dbReference type="EMBL" id="JARBHB010000005">
    <property type="protein sequence ID" value="KAJ8883667.1"/>
    <property type="molecule type" value="Genomic_DNA"/>
</dbReference>
<dbReference type="Proteomes" id="UP001159363">
    <property type="component" value="Chromosome 4"/>
</dbReference>
<evidence type="ECO:0000256" key="3">
    <source>
        <dbReference type="ARBA" id="ARBA00022475"/>
    </source>
</evidence>
<feature type="domain" description="G-protein coupled receptors family 1 profile" evidence="13">
    <location>
        <begin position="1"/>
        <end position="89"/>
    </location>
</feature>
<keyword evidence="10" id="KW-0807">Transducer</keyword>
<evidence type="ECO:0000259" key="13">
    <source>
        <dbReference type="PROSITE" id="PS50262"/>
    </source>
</evidence>
<keyword evidence="7 12" id="KW-0472">Membrane</keyword>
<dbReference type="Gene3D" id="1.20.1070.10">
    <property type="entry name" value="Rhodopsin 7-helix transmembrane proteins"/>
    <property type="match status" value="1"/>
</dbReference>
<dbReference type="PANTHER" id="PTHR24246:SF27">
    <property type="entry name" value="ADENOSINE RECEPTOR, ISOFORM A"/>
    <property type="match status" value="1"/>
</dbReference>
<evidence type="ECO:0000256" key="4">
    <source>
        <dbReference type="ARBA" id="ARBA00022692"/>
    </source>
</evidence>
<dbReference type="Pfam" id="PF00001">
    <property type="entry name" value="7tm_1"/>
    <property type="match status" value="1"/>
</dbReference>
<evidence type="ECO:0000256" key="12">
    <source>
        <dbReference type="SAM" id="Phobius"/>
    </source>
</evidence>
<feature type="region of interest" description="Disordered" evidence="11">
    <location>
        <begin position="211"/>
        <end position="237"/>
    </location>
</feature>
<feature type="region of interest" description="Disordered" evidence="11">
    <location>
        <begin position="115"/>
        <end position="141"/>
    </location>
</feature>
<comment type="similarity">
    <text evidence="2">Belongs to the G-protein coupled receptor 1 family.</text>
</comment>
<dbReference type="PROSITE" id="PS50262">
    <property type="entry name" value="G_PROTEIN_RECEP_F1_2"/>
    <property type="match status" value="1"/>
</dbReference>
<accession>A0ABQ9HH62</accession>
<evidence type="ECO:0000256" key="2">
    <source>
        <dbReference type="ARBA" id="ARBA00010663"/>
    </source>
</evidence>
<feature type="transmembrane region" description="Helical" evidence="12">
    <location>
        <begin position="37"/>
        <end position="57"/>
    </location>
</feature>
<evidence type="ECO:0000256" key="5">
    <source>
        <dbReference type="ARBA" id="ARBA00022989"/>
    </source>
</evidence>
<gene>
    <name evidence="14" type="ORF">PR048_015521</name>
</gene>
<evidence type="ECO:0000313" key="14">
    <source>
        <dbReference type="EMBL" id="KAJ8883667.1"/>
    </source>
</evidence>
<keyword evidence="6" id="KW-0297">G-protein coupled receptor</keyword>
<keyword evidence="4 12" id="KW-0812">Transmembrane</keyword>